<dbReference type="SUPFAM" id="SSF53756">
    <property type="entry name" value="UDP-Glycosyltransferase/glycogen phosphorylase"/>
    <property type="match status" value="1"/>
</dbReference>
<protein>
    <submittedName>
        <fullName evidence="2">Glycosyltransferase family 4 protein</fullName>
    </submittedName>
</protein>
<gene>
    <name evidence="2" type="ORF">MTP09_02500</name>
</gene>
<dbReference type="EMBL" id="CP094532">
    <property type="protein sequence ID" value="UOE41532.1"/>
    <property type="molecule type" value="Genomic_DNA"/>
</dbReference>
<accession>A0ABY4BQS4</accession>
<dbReference type="Gene3D" id="3.40.50.2000">
    <property type="entry name" value="Glycogen Phosphorylase B"/>
    <property type="match status" value="2"/>
</dbReference>
<dbReference type="PANTHER" id="PTHR12526">
    <property type="entry name" value="GLYCOSYLTRANSFERASE"/>
    <property type="match status" value="1"/>
</dbReference>
<sequence>MKEFVFFTLNDFTKEGGGTIRILGILNELAKKEVAITLISNIQDRSKVDSRVKHIPINFPISREDKRKIQFLLGVTNYQTVNRKYKPLLSRLSEIFSTLSPESKFIFCEYLDNSVGYWLKKNKVIPSYINDIHGVAGFEFDFQAKQAKNLKTKLGFMLRKFIAERLDRKVFDEASGIIYASKAMYSYYDRKYRSFHTKKNYHLPYLLNDANVSASDEKLVAEIRKNLDLNENDFIFLFAGAFKETGGVPDLIKAFAKVKKRFSSAKLIVIGDGPSYAECEKIVKDEKIGDRCFLVGRKPYHELSSYQEVADVIVCPDRQNNYSELIVHVKYLDALASGKLVINGSFKSVQEINQDKELSLLFKPSDINSLAEQMSLAITNREELERKFEGVNRYVLEILTYKNNINVLLN</sequence>
<dbReference type="InterPro" id="IPR001296">
    <property type="entry name" value="Glyco_trans_1"/>
</dbReference>
<dbReference type="Pfam" id="PF00534">
    <property type="entry name" value="Glycos_transf_1"/>
    <property type="match status" value="1"/>
</dbReference>
<name>A0ABY4BQS4_9FLAO</name>
<evidence type="ECO:0000313" key="2">
    <source>
        <dbReference type="EMBL" id="UOE41532.1"/>
    </source>
</evidence>
<organism evidence="2 3">
    <name type="scientific">Chryseobacterium suipulveris</name>
    <dbReference type="NCBI Taxonomy" id="2929800"/>
    <lineage>
        <taxon>Bacteria</taxon>
        <taxon>Pseudomonadati</taxon>
        <taxon>Bacteroidota</taxon>
        <taxon>Flavobacteriia</taxon>
        <taxon>Flavobacteriales</taxon>
        <taxon>Weeksellaceae</taxon>
        <taxon>Chryseobacterium group</taxon>
        <taxon>Chryseobacterium</taxon>
    </lineage>
</organism>
<dbReference type="PANTHER" id="PTHR12526:SF584">
    <property type="entry name" value="GLYCOSYLTRANSFERASE"/>
    <property type="match status" value="1"/>
</dbReference>
<feature type="domain" description="Glycosyl transferase family 1" evidence="1">
    <location>
        <begin position="222"/>
        <end position="386"/>
    </location>
</feature>
<evidence type="ECO:0000313" key="3">
    <source>
        <dbReference type="Proteomes" id="UP000831460"/>
    </source>
</evidence>
<dbReference type="Proteomes" id="UP000831460">
    <property type="component" value="Chromosome"/>
</dbReference>
<proteinExistence type="predicted"/>
<dbReference type="RefSeq" id="WP_243550338.1">
    <property type="nucleotide sequence ID" value="NZ_CP094532.1"/>
</dbReference>
<keyword evidence="3" id="KW-1185">Reference proteome</keyword>
<dbReference type="CDD" id="cd03801">
    <property type="entry name" value="GT4_PimA-like"/>
    <property type="match status" value="1"/>
</dbReference>
<evidence type="ECO:0000259" key="1">
    <source>
        <dbReference type="Pfam" id="PF00534"/>
    </source>
</evidence>
<reference evidence="2 3" key="1">
    <citation type="submission" date="2022-03" db="EMBL/GenBank/DDBJ databases">
        <title>Chryseobacterium sp. isolated from particulate matters in swine house.</title>
        <authorList>
            <person name="Won M."/>
            <person name="Kim S.-J."/>
            <person name="Kwon S.-W."/>
        </authorList>
    </citation>
    <scope>NUCLEOTIDE SEQUENCE [LARGE SCALE GENOMIC DNA]</scope>
    <source>
        <strain evidence="2 3">SC2-2</strain>
    </source>
</reference>